<organism evidence="5 6">
    <name type="scientific">Streptomyces alkaliterrae</name>
    <dbReference type="NCBI Taxonomy" id="2213162"/>
    <lineage>
        <taxon>Bacteria</taxon>
        <taxon>Bacillati</taxon>
        <taxon>Actinomycetota</taxon>
        <taxon>Actinomycetes</taxon>
        <taxon>Kitasatosporales</taxon>
        <taxon>Streptomycetaceae</taxon>
        <taxon>Streptomyces</taxon>
    </lineage>
</organism>
<dbReference type="EMBL" id="VJYK02000070">
    <property type="protein sequence ID" value="MQS02070.1"/>
    <property type="molecule type" value="Genomic_DNA"/>
</dbReference>
<evidence type="ECO:0000313" key="7">
    <source>
        <dbReference type="Proteomes" id="UP000525686"/>
    </source>
</evidence>
<evidence type="ECO:0000256" key="1">
    <source>
        <dbReference type="ARBA" id="ARBA00008775"/>
    </source>
</evidence>
<reference evidence="4" key="3">
    <citation type="journal article" name="Syst. Appl. Microbiol.">
        <title>Streptomyces alkaliterrae sp. nov., isolated from an alkaline soil, and emended descriptions of Streptomyces alkaliphilus, Streptomyces calidiresistens and Streptomyces durbertensis.</title>
        <authorList>
            <person name="Swiecimska M."/>
            <person name="Golinska P."/>
            <person name="Nouioui I."/>
            <person name="Wypij M."/>
            <person name="Rai M."/>
            <person name="Sangal V."/>
            <person name="Goodfellow M."/>
        </authorList>
    </citation>
    <scope>NUCLEOTIDE SEQUENCE</scope>
    <source>
        <strain evidence="4">OF3</strain>
    </source>
</reference>
<comment type="caution">
    <text evidence="5">The sequence shown here is derived from an EMBL/GenBank/DDBJ whole genome shotgun (WGS) entry which is preliminary data.</text>
</comment>
<evidence type="ECO:0000313" key="4">
    <source>
        <dbReference type="EMBL" id="MBB1254905.1"/>
    </source>
</evidence>
<dbReference type="Proteomes" id="UP000525686">
    <property type="component" value="Unassembled WGS sequence"/>
</dbReference>
<dbReference type="AlphaFoldDB" id="A0A5P0YQ82"/>
<sequence>MTAELVRGQNHALPESRLEIRISAGDPVLAGAVLVDAAGRTSDAGRVAHPGAPNLPGLECSRQAAAFHRLAVDLQALPAGVEQARVLLALPQGVGGPLSFGPLAAPFVAVTGADGKEIASYTIVGLGSESALIAVELYRRQGTWKVRAVGQGYADGLAALLADQGLSEPDKLAERMHQAVAGGMARSLAAPPGRGAGRGAAGRGEPDRDAEPASGAPDPAAGGGPGPSTGTGESRQAPTQGDTGRVDYRHPRRQTTA</sequence>
<evidence type="ECO:0000313" key="5">
    <source>
        <dbReference type="EMBL" id="MQS02070.1"/>
    </source>
</evidence>
<dbReference type="Gene3D" id="2.60.60.30">
    <property type="entry name" value="sav2460 like domains"/>
    <property type="match status" value="1"/>
</dbReference>
<name>A0A5P0YQ82_9ACTN</name>
<reference evidence="5 6" key="1">
    <citation type="submission" date="2019-10" db="EMBL/GenBank/DDBJ databases">
        <title>Streptomyces sp. nov., a novel actinobacterium isolated from alkaline environment.</title>
        <authorList>
            <person name="Golinska P."/>
        </authorList>
    </citation>
    <scope>NUCLEOTIDE SEQUENCE [LARGE SCALE GENOMIC DNA]</scope>
    <source>
        <strain evidence="5 6">OF1</strain>
    </source>
</reference>
<feature type="non-terminal residue" evidence="5">
    <location>
        <position position="257"/>
    </location>
</feature>
<protein>
    <submittedName>
        <fullName evidence="5">Export associated protein</fullName>
    </submittedName>
    <submittedName>
        <fullName evidence="4">TerD family protein</fullName>
    </submittedName>
</protein>
<dbReference type="EMBL" id="JABJWZ010000150">
    <property type="protein sequence ID" value="MBB1254905.1"/>
    <property type="molecule type" value="Genomic_DNA"/>
</dbReference>
<reference evidence="7" key="2">
    <citation type="submission" date="2020-05" db="EMBL/GenBank/DDBJ databases">
        <title>Classification of alakaliphilic streptomycetes isolated from an alkaline soil next to Lonar Crater, India and a proposal for the recognition of Streptomyces alkaliterrae sp. nov.</title>
        <authorList>
            <person name="Golinska P."/>
        </authorList>
    </citation>
    <scope>NUCLEOTIDE SEQUENCE [LARGE SCALE GENOMIC DNA]</scope>
    <source>
        <strain evidence="7">OF3</strain>
    </source>
</reference>
<dbReference type="Proteomes" id="UP000320857">
    <property type="component" value="Unassembled WGS sequence"/>
</dbReference>
<gene>
    <name evidence="5" type="ORF">FNX44_009325</name>
    <name evidence="4" type="ORF">H3146_16310</name>
</gene>
<evidence type="ECO:0000313" key="6">
    <source>
        <dbReference type="Proteomes" id="UP000320857"/>
    </source>
</evidence>
<keyword evidence="6" id="KW-1185">Reference proteome</keyword>
<evidence type="ECO:0000259" key="3">
    <source>
        <dbReference type="Pfam" id="PF02342"/>
    </source>
</evidence>
<dbReference type="CDD" id="cd06974">
    <property type="entry name" value="TerD_like"/>
    <property type="match status" value="1"/>
</dbReference>
<feature type="domain" description="TerD" evidence="3">
    <location>
        <begin position="68"/>
        <end position="162"/>
    </location>
</feature>
<comment type="similarity">
    <text evidence="1">Belongs to the CAPAB/TerDEXZ family.</text>
</comment>
<evidence type="ECO:0000256" key="2">
    <source>
        <dbReference type="SAM" id="MobiDB-lite"/>
    </source>
</evidence>
<dbReference type="RefSeq" id="WP_143647536.1">
    <property type="nucleotide sequence ID" value="NZ_JABJWZ010000150.1"/>
</dbReference>
<accession>A0A5P0YQ82</accession>
<dbReference type="Pfam" id="PF02342">
    <property type="entry name" value="TerD"/>
    <property type="match status" value="1"/>
</dbReference>
<dbReference type="InterPro" id="IPR003325">
    <property type="entry name" value="TerD"/>
</dbReference>
<feature type="region of interest" description="Disordered" evidence="2">
    <location>
        <begin position="186"/>
        <end position="257"/>
    </location>
</feature>
<dbReference type="InterPro" id="IPR051324">
    <property type="entry name" value="Stress/Tellurium_Resist"/>
</dbReference>
<dbReference type="PANTHER" id="PTHR32097">
    <property type="entry name" value="CAMP-BINDING PROTEIN 1-RELATED"/>
    <property type="match status" value="1"/>
</dbReference>
<proteinExistence type="inferred from homology"/>
<dbReference type="PANTHER" id="PTHR32097:SF4">
    <property type="entry name" value="GENERAL STRESS PROTEIN 16U"/>
    <property type="match status" value="1"/>
</dbReference>